<name>A0A914C8J7_9BILA</name>
<organism evidence="5 6">
    <name type="scientific">Acrobeloides nanus</name>
    <dbReference type="NCBI Taxonomy" id="290746"/>
    <lineage>
        <taxon>Eukaryota</taxon>
        <taxon>Metazoa</taxon>
        <taxon>Ecdysozoa</taxon>
        <taxon>Nematoda</taxon>
        <taxon>Chromadorea</taxon>
        <taxon>Rhabditida</taxon>
        <taxon>Tylenchina</taxon>
        <taxon>Cephalobomorpha</taxon>
        <taxon>Cephaloboidea</taxon>
        <taxon>Cephalobidae</taxon>
        <taxon>Acrobeloides</taxon>
    </lineage>
</organism>
<evidence type="ECO:0000256" key="3">
    <source>
        <dbReference type="SAM" id="Phobius"/>
    </source>
</evidence>
<keyword evidence="3" id="KW-0472">Membrane</keyword>
<dbReference type="Pfam" id="PF00888">
    <property type="entry name" value="Cullin"/>
    <property type="match status" value="1"/>
</dbReference>
<reference evidence="6" key="1">
    <citation type="submission" date="2022-11" db="UniProtKB">
        <authorList>
            <consortium name="WormBaseParasite"/>
        </authorList>
    </citation>
    <scope>IDENTIFICATION</scope>
</reference>
<dbReference type="SUPFAM" id="SSF74788">
    <property type="entry name" value="Cullin repeat-like"/>
    <property type="match status" value="1"/>
</dbReference>
<proteinExistence type="inferred from homology"/>
<protein>
    <recommendedName>
        <fullName evidence="4">Cullin N-terminal domain-containing protein</fullName>
    </recommendedName>
</protein>
<dbReference type="InterPro" id="IPR001373">
    <property type="entry name" value="Cullin_N"/>
</dbReference>
<dbReference type="WBParaSite" id="ACRNAN_Path_582.g2185.t1">
    <property type="protein sequence ID" value="ACRNAN_Path_582.g2185.t1"/>
    <property type="gene ID" value="ACRNAN_Path_582.g2185"/>
</dbReference>
<accession>A0A914C8J7</accession>
<evidence type="ECO:0000256" key="2">
    <source>
        <dbReference type="ARBA" id="ARBA00022786"/>
    </source>
</evidence>
<evidence type="ECO:0000313" key="5">
    <source>
        <dbReference type="Proteomes" id="UP000887540"/>
    </source>
</evidence>
<feature type="domain" description="Cullin N-terminal" evidence="4">
    <location>
        <begin position="47"/>
        <end position="225"/>
    </location>
</feature>
<evidence type="ECO:0000313" key="6">
    <source>
        <dbReference type="WBParaSite" id="ACRNAN_Path_582.g2185.t1"/>
    </source>
</evidence>
<keyword evidence="5" id="KW-1185">Reference proteome</keyword>
<dbReference type="Gene3D" id="1.20.1310.10">
    <property type="entry name" value="Cullin Repeats"/>
    <property type="match status" value="1"/>
</dbReference>
<dbReference type="AlphaFoldDB" id="A0A914C8J7"/>
<dbReference type="Proteomes" id="UP000887540">
    <property type="component" value="Unplaced"/>
</dbReference>
<keyword evidence="3" id="KW-0812">Transmembrane</keyword>
<evidence type="ECO:0000256" key="1">
    <source>
        <dbReference type="ARBA" id="ARBA00006019"/>
    </source>
</evidence>
<keyword evidence="3" id="KW-1133">Transmembrane helix</keyword>
<evidence type="ECO:0000259" key="4">
    <source>
        <dbReference type="Pfam" id="PF00888"/>
    </source>
</evidence>
<feature type="transmembrane region" description="Helical" evidence="3">
    <location>
        <begin position="128"/>
        <end position="150"/>
    </location>
</feature>
<keyword evidence="2" id="KW-0833">Ubl conjugation pathway</keyword>
<sequence>MVWACMWNEDYLKSGVQNKIKSVVFCDRKKQDAKHFQNNFENLYTVLDANLYFVYNNCVQQNEDLFEALYKIMYAISHIEPINIEEQDLICTNLYNKIDQILMSFLKALNTLETIQDDLEFIQKYSKLWILFLKGTLFLERIFFAWIYSWRKKFGIGGERLRTQYKFWDIYEKSMQIWKTAFFETSENHRIVRCIGCLMENERAGDKKYNTTLITDEMIQTFKILNSRLDDQINSEGADTSRKIRILKPTPMDKYEFFKFINEMIYAPIPREKVIDEKVLKFCNKVFEDDKNSNSNEEKQTPML</sequence>
<comment type="similarity">
    <text evidence="1">Belongs to the cullin family.</text>
</comment>
<dbReference type="InterPro" id="IPR016159">
    <property type="entry name" value="Cullin_repeat-like_dom_sf"/>
</dbReference>